<reference evidence="1 2" key="1">
    <citation type="submission" date="2014-04" db="EMBL/GenBank/DDBJ databases">
        <authorList>
            <consortium name="DOE Joint Genome Institute"/>
            <person name="Kuo A."/>
            <person name="Kohler A."/>
            <person name="Nagy L.G."/>
            <person name="Floudas D."/>
            <person name="Copeland A."/>
            <person name="Barry K.W."/>
            <person name="Cichocki N."/>
            <person name="Veneault-Fourrey C."/>
            <person name="LaButti K."/>
            <person name="Lindquist E.A."/>
            <person name="Lipzen A."/>
            <person name="Lundell T."/>
            <person name="Morin E."/>
            <person name="Murat C."/>
            <person name="Sun H."/>
            <person name="Tunlid A."/>
            <person name="Henrissat B."/>
            <person name="Grigoriev I.V."/>
            <person name="Hibbett D.S."/>
            <person name="Martin F."/>
            <person name="Nordberg H.P."/>
            <person name="Cantor M.N."/>
            <person name="Hua S.X."/>
        </authorList>
    </citation>
    <scope>NUCLEOTIDE SEQUENCE [LARGE SCALE GENOMIC DNA]</scope>
    <source>
        <strain evidence="1 2">LaAM-08-1</strain>
    </source>
</reference>
<dbReference type="STRING" id="1095629.A0A0C9Y7W3"/>
<dbReference type="HOGENOM" id="CLU_2850066_0_0_1"/>
<sequence length="65" mass="7421">MDHCQGHISRIWHGFAPPGSCTLIPLPESVTRSRNRYNALAMAILPTMRTPKDVSWHKDLVYNTM</sequence>
<evidence type="ECO:0000313" key="1">
    <source>
        <dbReference type="EMBL" id="KIK04123.1"/>
    </source>
</evidence>
<dbReference type="InterPro" id="IPR043472">
    <property type="entry name" value="Macro_dom-like"/>
</dbReference>
<gene>
    <name evidence="1" type="ORF">K443DRAFT_649628</name>
</gene>
<dbReference type="AlphaFoldDB" id="A0A0C9Y7W3"/>
<evidence type="ECO:0000313" key="2">
    <source>
        <dbReference type="Proteomes" id="UP000054477"/>
    </source>
</evidence>
<organism evidence="1 2">
    <name type="scientific">Laccaria amethystina LaAM-08-1</name>
    <dbReference type="NCBI Taxonomy" id="1095629"/>
    <lineage>
        <taxon>Eukaryota</taxon>
        <taxon>Fungi</taxon>
        <taxon>Dikarya</taxon>
        <taxon>Basidiomycota</taxon>
        <taxon>Agaricomycotina</taxon>
        <taxon>Agaricomycetes</taxon>
        <taxon>Agaricomycetidae</taxon>
        <taxon>Agaricales</taxon>
        <taxon>Agaricineae</taxon>
        <taxon>Hydnangiaceae</taxon>
        <taxon>Laccaria</taxon>
    </lineage>
</organism>
<name>A0A0C9Y7W3_9AGAR</name>
<accession>A0A0C9Y7W3</accession>
<dbReference type="Proteomes" id="UP000054477">
    <property type="component" value="Unassembled WGS sequence"/>
</dbReference>
<reference evidence="2" key="2">
    <citation type="submission" date="2015-01" db="EMBL/GenBank/DDBJ databases">
        <title>Evolutionary Origins and Diversification of the Mycorrhizal Mutualists.</title>
        <authorList>
            <consortium name="DOE Joint Genome Institute"/>
            <consortium name="Mycorrhizal Genomics Consortium"/>
            <person name="Kohler A."/>
            <person name="Kuo A."/>
            <person name="Nagy L.G."/>
            <person name="Floudas D."/>
            <person name="Copeland A."/>
            <person name="Barry K.W."/>
            <person name="Cichocki N."/>
            <person name="Veneault-Fourrey C."/>
            <person name="LaButti K."/>
            <person name="Lindquist E.A."/>
            <person name="Lipzen A."/>
            <person name="Lundell T."/>
            <person name="Morin E."/>
            <person name="Murat C."/>
            <person name="Riley R."/>
            <person name="Ohm R."/>
            <person name="Sun H."/>
            <person name="Tunlid A."/>
            <person name="Henrissat B."/>
            <person name="Grigoriev I.V."/>
            <person name="Hibbett D.S."/>
            <person name="Martin F."/>
        </authorList>
    </citation>
    <scope>NUCLEOTIDE SEQUENCE [LARGE SCALE GENOMIC DNA]</scope>
    <source>
        <strain evidence="2">LaAM-08-1</strain>
    </source>
</reference>
<dbReference type="Gene3D" id="3.40.220.10">
    <property type="entry name" value="Leucine Aminopeptidase, subunit E, domain 1"/>
    <property type="match status" value="1"/>
</dbReference>
<dbReference type="EMBL" id="KN838573">
    <property type="protein sequence ID" value="KIK04123.1"/>
    <property type="molecule type" value="Genomic_DNA"/>
</dbReference>
<keyword evidence="2" id="KW-1185">Reference proteome</keyword>
<proteinExistence type="predicted"/>
<protein>
    <submittedName>
        <fullName evidence="1">Uncharacterized protein</fullName>
    </submittedName>
</protein>